<keyword evidence="2" id="KW-0732">Signal</keyword>
<sequence length="174" mass="18457">MPSRFLVLSLALPLLIAAGCASNQAVSRPLGLNCSQTKPPQEAGEAAGHGVFLQVFPRSGSIDPEYTGCQAVFLTTKGEPVTLGWLVEVVEGDPVRMWSEDPSLRDLLGCRFRKGKLVAGDVNVCSRRAVILMPSQPAGCVAERTPSESCEDDEPPVSSSLHRPTRASRDGAVG</sequence>
<protein>
    <recommendedName>
        <fullName evidence="5">Lipoprotein</fullName>
    </recommendedName>
</protein>
<gene>
    <name evidence="3" type="ORF">SNE35_03305</name>
</gene>
<dbReference type="PROSITE" id="PS51257">
    <property type="entry name" value="PROKAR_LIPOPROTEIN"/>
    <property type="match status" value="1"/>
</dbReference>
<feature type="region of interest" description="Disordered" evidence="1">
    <location>
        <begin position="141"/>
        <end position="174"/>
    </location>
</feature>
<dbReference type="RefSeq" id="WP_320421405.1">
    <property type="nucleotide sequence ID" value="NZ_JAXCLA010000001.1"/>
</dbReference>
<evidence type="ECO:0000313" key="3">
    <source>
        <dbReference type="EMBL" id="MDY0743512.1"/>
    </source>
</evidence>
<name>A0ABU5DB69_9BURK</name>
<dbReference type="Proteomes" id="UP001285263">
    <property type="component" value="Unassembled WGS sequence"/>
</dbReference>
<evidence type="ECO:0008006" key="5">
    <source>
        <dbReference type="Google" id="ProtNLM"/>
    </source>
</evidence>
<evidence type="ECO:0000256" key="1">
    <source>
        <dbReference type="SAM" id="MobiDB-lite"/>
    </source>
</evidence>
<evidence type="ECO:0000313" key="4">
    <source>
        <dbReference type="Proteomes" id="UP001285263"/>
    </source>
</evidence>
<feature type="signal peptide" evidence="2">
    <location>
        <begin position="1"/>
        <end position="25"/>
    </location>
</feature>
<accession>A0ABU5DB69</accession>
<organism evidence="3 4">
    <name type="scientific">Roseateles agri</name>
    <dbReference type="NCBI Taxonomy" id="3098619"/>
    <lineage>
        <taxon>Bacteria</taxon>
        <taxon>Pseudomonadati</taxon>
        <taxon>Pseudomonadota</taxon>
        <taxon>Betaproteobacteria</taxon>
        <taxon>Burkholderiales</taxon>
        <taxon>Sphaerotilaceae</taxon>
        <taxon>Roseateles</taxon>
    </lineage>
</organism>
<keyword evidence="4" id="KW-1185">Reference proteome</keyword>
<evidence type="ECO:0000256" key="2">
    <source>
        <dbReference type="SAM" id="SignalP"/>
    </source>
</evidence>
<dbReference type="EMBL" id="JAXCLA010000001">
    <property type="protein sequence ID" value="MDY0743512.1"/>
    <property type="molecule type" value="Genomic_DNA"/>
</dbReference>
<proteinExistence type="predicted"/>
<feature type="chain" id="PRO_5047259242" description="Lipoprotein" evidence="2">
    <location>
        <begin position="26"/>
        <end position="174"/>
    </location>
</feature>
<reference evidence="3 4" key="1">
    <citation type="submission" date="2023-11" db="EMBL/GenBank/DDBJ databases">
        <title>Paucibacter sp. nov., isolated from fresh soil in Korea.</title>
        <authorList>
            <person name="Le N.T.T."/>
        </authorList>
    </citation>
    <scope>NUCLEOTIDE SEQUENCE [LARGE SCALE GENOMIC DNA]</scope>
    <source>
        <strain evidence="3 4">R3-3</strain>
    </source>
</reference>
<comment type="caution">
    <text evidence="3">The sequence shown here is derived from an EMBL/GenBank/DDBJ whole genome shotgun (WGS) entry which is preliminary data.</text>
</comment>